<organism evidence="3 4">
    <name type="scientific">Sugiyamaella lignohabitans</name>
    <dbReference type="NCBI Taxonomy" id="796027"/>
    <lineage>
        <taxon>Eukaryota</taxon>
        <taxon>Fungi</taxon>
        <taxon>Dikarya</taxon>
        <taxon>Ascomycota</taxon>
        <taxon>Saccharomycotina</taxon>
        <taxon>Dipodascomycetes</taxon>
        <taxon>Dipodascales</taxon>
        <taxon>Trichomonascaceae</taxon>
        <taxon>Sugiyamaella</taxon>
    </lineage>
</organism>
<feature type="region of interest" description="Disordered" evidence="1">
    <location>
        <begin position="73"/>
        <end position="168"/>
    </location>
</feature>
<dbReference type="RefSeq" id="XP_018733551.1">
    <property type="nucleotide sequence ID" value="XM_018880907.1"/>
</dbReference>
<protein>
    <submittedName>
        <fullName evidence="3">Ser/thr/tyr protein kinase RAD53</fullName>
    </submittedName>
</protein>
<dbReference type="EMBL" id="CP014500">
    <property type="protein sequence ID" value="ANB11074.1"/>
    <property type="molecule type" value="Genomic_DNA"/>
</dbReference>
<sequence length="503" mass="54477">MNHNIGTGRFLLKPLQDINLSKNGIDFIGSLLTVDAQHRPNATVCLKLPWMMETEESFNSGESVLEELPITPARQAPAPPRPLPPIPPSAAQLAADSPVRSTVRPAAVTPGKVSGLPAPESPAVDPGPADLQSSYNEELPISSLQIRSSVEPEIPDNTDSNDKSEQEKALKDYESLEAEYNSLPALAECDSDSDSQEIKEHVEAQLSQRSNKYGDSSMQVESSFDSGIHLRNGLASSPGHKVLPFQQPGVRDFDSIGNADQPPPGAYMRLDTLPNSIPFRDIYVTRPVFTLGRVPDNDVQVEERRVSKRHCEIIRVPHSGSGVKQEIWLVDRSSNGCFLNGELIGAGKKALIESGDTICLFIDMDRDNKRKSIFHTHKHICSSDSLTYYAGHITLGFSANILDADDEGYLKRCQLIQEGGQPVTAAEPAVLATPSEDSDSSPIRKQLHSYTDAPNNNNATDTRPNLSRLPSKKRAFGVSISCFAGATRVWGGAPAAGGSTTSH</sequence>
<feature type="compositionally biased region" description="Polar residues" evidence="1">
    <location>
        <begin position="131"/>
        <end position="148"/>
    </location>
</feature>
<evidence type="ECO:0000313" key="4">
    <source>
        <dbReference type="Proteomes" id="UP000189580"/>
    </source>
</evidence>
<dbReference type="AlphaFoldDB" id="A0A167C0R4"/>
<gene>
    <name evidence="3" type="ORF">AWJ20_3870</name>
</gene>
<dbReference type="GO" id="GO:0016301">
    <property type="term" value="F:kinase activity"/>
    <property type="evidence" value="ECO:0007669"/>
    <property type="project" value="UniProtKB-KW"/>
</dbReference>
<evidence type="ECO:0000256" key="1">
    <source>
        <dbReference type="SAM" id="MobiDB-lite"/>
    </source>
</evidence>
<dbReference type="GeneID" id="30035939"/>
<dbReference type="KEGG" id="slb:AWJ20_3870"/>
<dbReference type="InterPro" id="IPR008984">
    <property type="entry name" value="SMAD_FHA_dom_sf"/>
</dbReference>
<dbReference type="Gene3D" id="2.60.200.20">
    <property type="match status" value="1"/>
</dbReference>
<dbReference type="Proteomes" id="UP000189580">
    <property type="component" value="Chromosome c"/>
</dbReference>
<feature type="compositionally biased region" description="Low complexity" evidence="1">
    <location>
        <begin position="452"/>
        <end position="465"/>
    </location>
</feature>
<feature type="compositionally biased region" description="Pro residues" evidence="1">
    <location>
        <begin position="77"/>
        <end position="88"/>
    </location>
</feature>
<name>A0A167C0R4_9ASCO</name>
<dbReference type="InterPro" id="IPR000253">
    <property type="entry name" value="FHA_dom"/>
</dbReference>
<accession>A0A167C0R4</accession>
<dbReference type="SMART" id="SM00240">
    <property type="entry name" value="FHA"/>
    <property type="match status" value="1"/>
</dbReference>
<dbReference type="PROSITE" id="PS50006">
    <property type="entry name" value="FHA_DOMAIN"/>
    <property type="match status" value="1"/>
</dbReference>
<keyword evidence="3" id="KW-0808">Transferase</keyword>
<proteinExistence type="predicted"/>
<feature type="domain" description="FHA" evidence="2">
    <location>
        <begin position="289"/>
        <end position="344"/>
    </location>
</feature>
<dbReference type="SUPFAM" id="SSF49879">
    <property type="entry name" value="SMAD/FHA domain"/>
    <property type="match status" value="1"/>
</dbReference>
<reference evidence="3 4" key="1">
    <citation type="submission" date="2016-02" db="EMBL/GenBank/DDBJ databases">
        <title>Complete genome sequence and transcriptome regulation of the pentose utilising yeast Sugiyamaella lignohabitans.</title>
        <authorList>
            <person name="Bellasio M."/>
            <person name="Peymann A."/>
            <person name="Valli M."/>
            <person name="Sipitzky M."/>
            <person name="Graf A."/>
            <person name="Sauer M."/>
            <person name="Marx H."/>
            <person name="Mattanovich D."/>
        </authorList>
    </citation>
    <scope>NUCLEOTIDE SEQUENCE [LARGE SCALE GENOMIC DNA]</scope>
    <source>
        <strain evidence="3 4">CBS 10342</strain>
    </source>
</reference>
<evidence type="ECO:0000313" key="3">
    <source>
        <dbReference type="EMBL" id="ANB11074.1"/>
    </source>
</evidence>
<keyword evidence="3" id="KW-0418">Kinase</keyword>
<dbReference type="OrthoDB" id="74764at2759"/>
<feature type="region of interest" description="Disordered" evidence="1">
    <location>
        <begin position="431"/>
        <end position="470"/>
    </location>
</feature>
<evidence type="ECO:0000259" key="2">
    <source>
        <dbReference type="PROSITE" id="PS50006"/>
    </source>
</evidence>
<dbReference type="Pfam" id="PF00498">
    <property type="entry name" value="FHA"/>
    <property type="match status" value="1"/>
</dbReference>
<keyword evidence="4" id="KW-1185">Reference proteome</keyword>